<organism evidence="3 4">
    <name type="scientific">Vanilla planifolia</name>
    <name type="common">Vanilla</name>
    <dbReference type="NCBI Taxonomy" id="51239"/>
    <lineage>
        <taxon>Eukaryota</taxon>
        <taxon>Viridiplantae</taxon>
        <taxon>Streptophyta</taxon>
        <taxon>Embryophyta</taxon>
        <taxon>Tracheophyta</taxon>
        <taxon>Spermatophyta</taxon>
        <taxon>Magnoliopsida</taxon>
        <taxon>Liliopsida</taxon>
        <taxon>Asparagales</taxon>
        <taxon>Orchidaceae</taxon>
        <taxon>Vanilloideae</taxon>
        <taxon>Vanilleae</taxon>
        <taxon>Vanilla</taxon>
    </lineage>
</organism>
<feature type="region of interest" description="Disordered" evidence="1">
    <location>
        <begin position="53"/>
        <end position="100"/>
    </location>
</feature>
<evidence type="ECO:0000313" key="4">
    <source>
        <dbReference type="Proteomes" id="UP000639772"/>
    </source>
</evidence>
<dbReference type="OrthoDB" id="1899142at2759"/>
<reference evidence="3 4" key="1">
    <citation type="journal article" date="2020" name="Nat. Food">
        <title>A phased Vanilla planifolia genome enables genetic improvement of flavour and production.</title>
        <authorList>
            <person name="Hasing T."/>
            <person name="Tang H."/>
            <person name="Brym M."/>
            <person name="Khazi F."/>
            <person name="Huang T."/>
            <person name="Chambers A.H."/>
        </authorList>
    </citation>
    <scope>NUCLEOTIDE SEQUENCE [LARGE SCALE GENOMIC DNA]</scope>
    <source>
        <tissue evidence="3">Leaf</tissue>
    </source>
</reference>
<accession>A0A835UVU4</accession>
<evidence type="ECO:0000256" key="1">
    <source>
        <dbReference type="SAM" id="MobiDB-lite"/>
    </source>
</evidence>
<name>A0A835UVU4_VANPL</name>
<keyword evidence="2" id="KW-1133">Transmembrane helix</keyword>
<sequence length="190" mass="20666">MIALEKDVEIDLESGAHAVIIDQERSSSNETNHQILLRNVFGVVSSHREASRLLKNGENSGDGGVGEDERMGLLGNKTGNESSKDKTLRKPAKPPRPPLSLSLDAANKKIVKEMSELAMIKRARLERMKALKNTKNAKAESSSSNLCALFVTILFCVIVIWHGVSSKAVSSLKAHGSPESTVLQYDGHHL</sequence>
<dbReference type="EMBL" id="JADCNM010000007">
    <property type="protein sequence ID" value="KAG0475778.1"/>
    <property type="molecule type" value="Genomic_DNA"/>
</dbReference>
<proteinExistence type="predicted"/>
<gene>
    <name evidence="3" type="ORF">HPP92_015464</name>
</gene>
<dbReference type="PANTHER" id="PTHR34188">
    <property type="entry name" value="OS01G0299500 PROTEIN"/>
    <property type="match status" value="1"/>
</dbReference>
<evidence type="ECO:0000256" key="2">
    <source>
        <dbReference type="SAM" id="Phobius"/>
    </source>
</evidence>
<keyword evidence="2" id="KW-0472">Membrane</keyword>
<comment type="caution">
    <text evidence="3">The sequence shown here is derived from an EMBL/GenBank/DDBJ whole genome shotgun (WGS) entry which is preliminary data.</text>
</comment>
<keyword evidence="2" id="KW-0812">Transmembrane</keyword>
<protein>
    <submittedName>
        <fullName evidence="3">Uncharacterized protein</fullName>
    </submittedName>
</protein>
<evidence type="ECO:0000313" key="3">
    <source>
        <dbReference type="EMBL" id="KAG0475778.1"/>
    </source>
</evidence>
<dbReference type="PANTHER" id="PTHR34188:SF5">
    <property type="entry name" value="OS05G0131900 PROTEIN"/>
    <property type="match status" value="1"/>
</dbReference>
<feature type="transmembrane region" description="Helical" evidence="2">
    <location>
        <begin position="145"/>
        <end position="164"/>
    </location>
</feature>
<dbReference type="Proteomes" id="UP000639772">
    <property type="component" value="Chromosome 7"/>
</dbReference>
<dbReference type="AlphaFoldDB" id="A0A835UVU4"/>